<dbReference type="InterPro" id="IPR011531">
    <property type="entry name" value="HCO3_transpt-like_TM_dom"/>
</dbReference>
<feature type="transmembrane region" description="Helical" evidence="6">
    <location>
        <begin position="427"/>
        <end position="451"/>
    </location>
</feature>
<feature type="transmembrane region" description="Helical" evidence="6">
    <location>
        <begin position="209"/>
        <end position="228"/>
    </location>
</feature>
<feature type="region of interest" description="Disordered" evidence="5">
    <location>
        <begin position="574"/>
        <end position="621"/>
    </location>
</feature>
<gene>
    <name evidence="8" type="ORF">GRF29_154g914976</name>
</gene>
<feature type="transmembrane region" description="Helical" evidence="6">
    <location>
        <begin position="98"/>
        <end position="128"/>
    </location>
</feature>
<accession>A0AAN6LV90</accession>
<dbReference type="GO" id="GO:0005886">
    <property type="term" value="C:plasma membrane"/>
    <property type="evidence" value="ECO:0007669"/>
    <property type="project" value="TreeGrafter"/>
</dbReference>
<dbReference type="AlphaFoldDB" id="A0AAN6LV90"/>
<evidence type="ECO:0000313" key="8">
    <source>
        <dbReference type="EMBL" id="KAK3202840.1"/>
    </source>
</evidence>
<comment type="subcellular location">
    <subcellularLocation>
        <location evidence="1">Membrane</location>
        <topology evidence="1">Multi-pass membrane protein</topology>
    </subcellularLocation>
</comment>
<evidence type="ECO:0000259" key="7">
    <source>
        <dbReference type="Pfam" id="PF00955"/>
    </source>
</evidence>
<protein>
    <recommendedName>
        <fullName evidence="7">Bicarbonate transporter-like transmembrane domain-containing protein</fullName>
    </recommendedName>
</protein>
<evidence type="ECO:0000256" key="1">
    <source>
        <dbReference type="ARBA" id="ARBA00004141"/>
    </source>
</evidence>
<dbReference type="PANTHER" id="PTHR11453">
    <property type="entry name" value="ANION EXCHANGE PROTEIN"/>
    <property type="match status" value="1"/>
</dbReference>
<dbReference type="InterPro" id="IPR003020">
    <property type="entry name" value="HCO3_transpt_euk"/>
</dbReference>
<keyword evidence="2 6" id="KW-0812">Transmembrane</keyword>
<evidence type="ECO:0000256" key="2">
    <source>
        <dbReference type="ARBA" id="ARBA00022692"/>
    </source>
</evidence>
<evidence type="ECO:0000256" key="3">
    <source>
        <dbReference type="ARBA" id="ARBA00022989"/>
    </source>
</evidence>
<keyword evidence="9" id="KW-1185">Reference proteome</keyword>
<dbReference type="PANTHER" id="PTHR11453:SF38">
    <property type="entry name" value="ANION TRANSPORTER (EUROFUNG)"/>
    <property type="match status" value="1"/>
</dbReference>
<feature type="transmembrane region" description="Helical" evidence="6">
    <location>
        <begin position="338"/>
        <end position="358"/>
    </location>
</feature>
<dbReference type="Pfam" id="PF00955">
    <property type="entry name" value="HCO3_cotransp"/>
    <property type="match status" value="2"/>
</dbReference>
<feature type="transmembrane region" description="Helical" evidence="6">
    <location>
        <begin position="240"/>
        <end position="263"/>
    </location>
</feature>
<dbReference type="GO" id="GO:0006820">
    <property type="term" value="P:monoatomic anion transport"/>
    <property type="evidence" value="ECO:0007669"/>
    <property type="project" value="InterPro"/>
</dbReference>
<name>A0AAN6LV90_9PLEO</name>
<feature type="domain" description="Bicarbonate transporter-like transmembrane" evidence="7">
    <location>
        <begin position="42"/>
        <end position="204"/>
    </location>
</feature>
<keyword evidence="3 6" id="KW-1133">Transmembrane helix</keyword>
<evidence type="ECO:0000256" key="6">
    <source>
        <dbReference type="SAM" id="Phobius"/>
    </source>
</evidence>
<proteinExistence type="predicted"/>
<sequence>MKKAAESGEHDGYDLRRVQTTATYTFQNQQGWRRWRMLRPGLGMYHDVKRRLPYYWSDITDAWTYRTFASTVRILLPAIAFTLDMYRRTGEFYGINEALFASALAAMVFSILACQPLTIVGVTGLIALFNYTIYDIVGQYDISLYPQVMAWTGIWAAIFHWIVALLNLSDYMGYITDFSSESFGMYVGIIYMIKGVEELVNEFEVAGDAAGYLSCVIAILYFGSIYGLEKLGNSVLWKPWFRGILADYAYVFPTLFWVGFAHIPGHLRNADMTYVPTTRAFYPTQPRNWVIDFWNLPVTWIFVSLPFGFMTMLLFYYDHNVSSLTAQARQFPLKKPAGFHWDFFLLGCTTFVAGIIGLPMPNGLVPQAPVHTDSLTNYETRLDVIKTRDHEISEIRKPLTEATAVVEQRVSHFLMGLALWGTMTGPLLIVLHTMPAAVFAGVFFVVGWGSIESNGILQKLIFLNSERRFLAIENPLNEVPRKKIGLYIALQILGVAVAVAISQTIAAIGFPVLIIALIPLRTFLMPRWFSTHELSVLDALTANNRTVLASLGGRPAKMDEYNEDASEDEIDRAEEAGGVADGQESYIQRQRSRSAVRQRMGSITRATAHKIGSHSLGEGTR</sequence>
<dbReference type="GO" id="GO:0046713">
    <property type="term" value="P:borate transport"/>
    <property type="evidence" value="ECO:0007669"/>
    <property type="project" value="TreeGrafter"/>
</dbReference>
<dbReference type="EMBL" id="WVTA01000013">
    <property type="protein sequence ID" value="KAK3202840.1"/>
    <property type="molecule type" value="Genomic_DNA"/>
</dbReference>
<dbReference type="Proteomes" id="UP001280581">
    <property type="component" value="Unassembled WGS sequence"/>
</dbReference>
<dbReference type="GO" id="GO:0050801">
    <property type="term" value="P:monoatomic ion homeostasis"/>
    <property type="evidence" value="ECO:0007669"/>
    <property type="project" value="TreeGrafter"/>
</dbReference>
<evidence type="ECO:0000256" key="4">
    <source>
        <dbReference type="ARBA" id="ARBA00023136"/>
    </source>
</evidence>
<dbReference type="GO" id="GO:0005452">
    <property type="term" value="F:solute:inorganic anion antiporter activity"/>
    <property type="evidence" value="ECO:0007669"/>
    <property type="project" value="InterPro"/>
</dbReference>
<organism evidence="8 9">
    <name type="scientific">Pseudopithomyces chartarum</name>
    <dbReference type="NCBI Taxonomy" id="1892770"/>
    <lineage>
        <taxon>Eukaryota</taxon>
        <taxon>Fungi</taxon>
        <taxon>Dikarya</taxon>
        <taxon>Ascomycota</taxon>
        <taxon>Pezizomycotina</taxon>
        <taxon>Dothideomycetes</taxon>
        <taxon>Pleosporomycetidae</taxon>
        <taxon>Pleosporales</taxon>
        <taxon>Massarineae</taxon>
        <taxon>Didymosphaeriaceae</taxon>
        <taxon>Pseudopithomyces</taxon>
    </lineage>
</organism>
<evidence type="ECO:0000256" key="5">
    <source>
        <dbReference type="SAM" id="MobiDB-lite"/>
    </source>
</evidence>
<feature type="transmembrane region" description="Helical" evidence="6">
    <location>
        <begin position="298"/>
        <end position="317"/>
    </location>
</feature>
<feature type="transmembrane region" description="Helical" evidence="6">
    <location>
        <begin position="148"/>
        <end position="168"/>
    </location>
</feature>
<comment type="caution">
    <text evidence="8">The sequence shown here is derived from an EMBL/GenBank/DDBJ whole genome shotgun (WGS) entry which is preliminary data.</text>
</comment>
<keyword evidence="4 6" id="KW-0472">Membrane</keyword>
<evidence type="ECO:0000313" key="9">
    <source>
        <dbReference type="Proteomes" id="UP001280581"/>
    </source>
</evidence>
<feature type="domain" description="Bicarbonate transporter-like transmembrane" evidence="7">
    <location>
        <begin position="212"/>
        <end position="540"/>
    </location>
</feature>
<dbReference type="Gene3D" id="1.10.287.570">
    <property type="entry name" value="Helical hairpin bin"/>
    <property type="match status" value="1"/>
</dbReference>
<reference evidence="8 9" key="1">
    <citation type="submission" date="2021-02" db="EMBL/GenBank/DDBJ databases">
        <title>Genome assembly of Pseudopithomyces chartarum.</title>
        <authorList>
            <person name="Jauregui R."/>
            <person name="Singh J."/>
            <person name="Voisey C."/>
        </authorList>
    </citation>
    <scope>NUCLEOTIDE SEQUENCE [LARGE SCALE GENOMIC DNA]</scope>
    <source>
        <strain evidence="8 9">AGR01</strain>
    </source>
</reference>